<gene>
    <name evidence="10" type="ORF">AU468_06230</name>
</gene>
<protein>
    <submittedName>
        <fullName evidence="10">Peptide ABC transporter permease</fullName>
    </submittedName>
</protein>
<reference evidence="11" key="1">
    <citation type="submission" date="2015-12" db="EMBL/GenBank/DDBJ databases">
        <authorList>
            <person name="Lodha T.D."/>
            <person name="Chintalapati S."/>
            <person name="Chintalapati V.R."/>
            <person name="Sravanthi T."/>
        </authorList>
    </citation>
    <scope>NUCLEOTIDE SEQUENCE [LARGE SCALE GENOMIC DNA]</scope>
    <source>
        <strain evidence="11">JC133</strain>
    </source>
</reference>
<organism evidence="10 11">
    <name type="scientific">Alkalispirochaeta sphaeroplastigenens</name>
    <dbReference type="NCBI Taxonomy" id="1187066"/>
    <lineage>
        <taxon>Bacteria</taxon>
        <taxon>Pseudomonadati</taxon>
        <taxon>Spirochaetota</taxon>
        <taxon>Spirochaetia</taxon>
        <taxon>Spirochaetales</taxon>
        <taxon>Spirochaetaceae</taxon>
        <taxon>Alkalispirochaeta</taxon>
    </lineage>
</organism>
<dbReference type="InterPro" id="IPR035906">
    <property type="entry name" value="MetI-like_sf"/>
</dbReference>
<keyword evidence="2 7" id="KW-0813">Transport</keyword>
<keyword evidence="6 7" id="KW-0472">Membrane</keyword>
<comment type="caution">
    <text evidence="10">The sequence shown here is derived from an EMBL/GenBank/DDBJ whole genome shotgun (WGS) entry which is preliminary data.</text>
</comment>
<proteinExistence type="inferred from homology"/>
<dbReference type="RefSeq" id="WP_103679970.1">
    <property type="nucleotide sequence ID" value="NZ_LPWH01000058.1"/>
</dbReference>
<accession>A0A2S4JSV9</accession>
<evidence type="ECO:0000256" key="7">
    <source>
        <dbReference type="RuleBase" id="RU363032"/>
    </source>
</evidence>
<feature type="transmembrane region" description="Helical" evidence="7">
    <location>
        <begin position="26"/>
        <end position="44"/>
    </location>
</feature>
<dbReference type="OrthoDB" id="9797852at2"/>
<name>A0A2S4JSV9_9SPIO</name>
<evidence type="ECO:0000256" key="3">
    <source>
        <dbReference type="ARBA" id="ARBA00022475"/>
    </source>
</evidence>
<dbReference type="Pfam" id="PF00528">
    <property type="entry name" value="BPD_transp_1"/>
    <property type="match status" value="1"/>
</dbReference>
<evidence type="ECO:0000256" key="6">
    <source>
        <dbReference type="ARBA" id="ARBA00023136"/>
    </source>
</evidence>
<feature type="region of interest" description="Disordered" evidence="8">
    <location>
        <begin position="49"/>
        <end position="70"/>
    </location>
</feature>
<feature type="transmembrane region" description="Helical" evidence="7">
    <location>
        <begin position="205"/>
        <end position="225"/>
    </location>
</feature>
<feature type="compositionally biased region" description="Basic and acidic residues" evidence="8">
    <location>
        <begin position="51"/>
        <end position="67"/>
    </location>
</feature>
<keyword evidence="4 7" id="KW-0812">Transmembrane</keyword>
<dbReference type="Pfam" id="PF12911">
    <property type="entry name" value="OppC_N"/>
    <property type="match status" value="1"/>
</dbReference>
<dbReference type="PROSITE" id="PS50928">
    <property type="entry name" value="ABC_TM1"/>
    <property type="match status" value="1"/>
</dbReference>
<evidence type="ECO:0000259" key="9">
    <source>
        <dbReference type="PROSITE" id="PS50928"/>
    </source>
</evidence>
<evidence type="ECO:0000256" key="1">
    <source>
        <dbReference type="ARBA" id="ARBA00004651"/>
    </source>
</evidence>
<feature type="transmembrane region" description="Helical" evidence="7">
    <location>
        <begin position="95"/>
        <end position="119"/>
    </location>
</feature>
<dbReference type="PANTHER" id="PTHR43386:SF1">
    <property type="entry name" value="D,D-DIPEPTIDE TRANSPORT SYSTEM PERMEASE PROTEIN DDPC-RELATED"/>
    <property type="match status" value="1"/>
</dbReference>
<keyword evidence="3" id="KW-1003">Cell membrane</keyword>
<comment type="subcellular location">
    <subcellularLocation>
        <location evidence="1 7">Cell membrane</location>
        <topology evidence="1 7">Multi-pass membrane protein</topology>
    </subcellularLocation>
</comment>
<dbReference type="Gene3D" id="1.10.3720.10">
    <property type="entry name" value="MetI-like"/>
    <property type="match status" value="1"/>
</dbReference>
<dbReference type="CDD" id="cd06261">
    <property type="entry name" value="TM_PBP2"/>
    <property type="match status" value="1"/>
</dbReference>
<dbReference type="AlphaFoldDB" id="A0A2S4JSV9"/>
<dbReference type="InterPro" id="IPR025966">
    <property type="entry name" value="OppC_N"/>
</dbReference>
<evidence type="ECO:0000313" key="10">
    <source>
        <dbReference type="EMBL" id="POR02628.1"/>
    </source>
</evidence>
<feature type="transmembrane region" description="Helical" evidence="7">
    <location>
        <begin position="155"/>
        <end position="174"/>
    </location>
</feature>
<evidence type="ECO:0000256" key="8">
    <source>
        <dbReference type="SAM" id="MobiDB-lite"/>
    </source>
</evidence>
<dbReference type="Proteomes" id="UP000237350">
    <property type="component" value="Unassembled WGS sequence"/>
</dbReference>
<feature type="domain" description="ABC transmembrane type-1" evidence="9">
    <location>
        <begin position="92"/>
        <end position="282"/>
    </location>
</feature>
<sequence length="296" mass="33105">MKIITRHVNKQSSFQVFLANLKQDRLALFGVVLLVAFVFVGVFSEQLAPHGPRDRHSHPEGGIRRLESPSWEHPFGTTDVGRDIFSQVILGTRTALMVGFLAALLVTIVGSVIGIIAGYFGGWVDSMLMRIVDFFYAIPFIPFVIVLAAVLQPSIWNIILAVSLLSWRTVARIVRSQVLSISQRPYIKAARVAGAGHLRIMVRYILPNVIPLVLLEMAFMVNWAIMAEASVSFLGFGDPRVTSWGQILHINFISGYSRQAWWWTIPPGMAIVLLLLSIFFVARSLEAVVDPRLRKR</sequence>
<dbReference type="InterPro" id="IPR000515">
    <property type="entry name" value="MetI-like"/>
</dbReference>
<evidence type="ECO:0000256" key="4">
    <source>
        <dbReference type="ARBA" id="ARBA00022692"/>
    </source>
</evidence>
<keyword evidence="11" id="KW-1185">Reference proteome</keyword>
<dbReference type="PANTHER" id="PTHR43386">
    <property type="entry name" value="OLIGOPEPTIDE TRANSPORT SYSTEM PERMEASE PROTEIN APPC"/>
    <property type="match status" value="1"/>
</dbReference>
<feature type="transmembrane region" description="Helical" evidence="7">
    <location>
        <begin position="131"/>
        <end position="149"/>
    </location>
</feature>
<comment type="similarity">
    <text evidence="7">Belongs to the binding-protein-dependent transport system permease family.</text>
</comment>
<evidence type="ECO:0000313" key="11">
    <source>
        <dbReference type="Proteomes" id="UP000237350"/>
    </source>
</evidence>
<feature type="transmembrane region" description="Helical" evidence="7">
    <location>
        <begin position="260"/>
        <end position="282"/>
    </location>
</feature>
<dbReference type="GO" id="GO:0055085">
    <property type="term" value="P:transmembrane transport"/>
    <property type="evidence" value="ECO:0007669"/>
    <property type="project" value="InterPro"/>
</dbReference>
<dbReference type="InterPro" id="IPR050366">
    <property type="entry name" value="BP-dependent_transpt_permease"/>
</dbReference>
<evidence type="ECO:0000256" key="5">
    <source>
        <dbReference type="ARBA" id="ARBA00022989"/>
    </source>
</evidence>
<keyword evidence="5 7" id="KW-1133">Transmembrane helix</keyword>
<dbReference type="GO" id="GO:0005886">
    <property type="term" value="C:plasma membrane"/>
    <property type="evidence" value="ECO:0007669"/>
    <property type="project" value="UniProtKB-SubCell"/>
</dbReference>
<dbReference type="EMBL" id="LPWH01000058">
    <property type="protein sequence ID" value="POR02628.1"/>
    <property type="molecule type" value="Genomic_DNA"/>
</dbReference>
<evidence type="ECO:0000256" key="2">
    <source>
        <dbReference type="ARBA" id="ARBA00022448"/>
    </source>
</evidence>
<dbReference type="SUPFAM" id="SSF161098">
    <property type="entry name" value="MetI-like"/>
    <property type="match status" value="1"/>
</dbReference>